<reference evidence="1 2" key="1">
    <citation type="submission" date="2023-06" db="EMBL/GenBank/DDBJ databases">
        <title>Roseiconus lacunae JC819 isolated from Gulf of Mannar region, Tamil Nadu.</title>
        <authorList>
            <person name="Pk S."/>
            <person name="Ch S."/>
            <person name="Ch V.R."/>
        </authorList>
    </citation>
    <scope>NUCLEOTIDE SEQUENCE [LARGE SCALE GENOMIC DNA]</scope>
    <source>
        <strain evidence="1 2">JC819</strain>
    </source>
</reference>
<proteinExistence type="predicted"/>
<keyword evidence="2" id="KW-1185">Reference proteome</keyword>
<sequence>MATKRAVRQDRSIFAAQLVTYLRLTNLKLGLVINSGEKLVKNGTNRVVNKL</sequence>
<accession>A0ABT7PQT2</accession>
<dbReference type="Pfam" id="PF13366">
    <property type="entry name" value="PDDEXK_3"/>
    <property type="match status" value="1"/>
</dbReference>
<dbReference type="Proteomes" id="UP001239462">
    <property type="component" value="Unassembled WGS sequence"/>
</dbReference>
<name>A0ABT7PQT2_9BACT</name>
<dbReference type="RefSeq" id="WP_261363535.1">
    <property type="nucleotide sequence ID" value="NZ_CP141221.1"/>
</dbReference>
<evidence type="ECO:0000313" key="1">
    <source>
        <dbReference type="EMBL" id="MDM4018683.1"/>
    </source>
</evidence>
<protein>
    <submittedName>
        <fullName evidence="1">GxxExxY protein</fullName>
    </submittedName>
</protein>
<dbReference type="InterPro" id="IPR026350">
    <property type="entry name" value="GxxExxY"/>
</dbReference>
<evidence type="ECO:0000313" key="2">
    <source>
        <dbReference type="Proteomes" id="UP001239462"/>
    </source>
</evidence>
<comment type="caution">
    <text evidence="1">The sequence shown here is derived from an EMBL/GenBank/DDBJ whole genome shotgun (WGS) entry which is preliminary data.</text>
</comment>
<gene>
    <name evidence="1" type="ORF">QTN89_24735</name>
</gene>
<dbReference type="EMBL" id="JASZZN010000024">
    <property type="protein sequence ID" value="MDM4018683.1"/>
    <property type="molecule type" value="Genomic_DNA"/>
</dbReference>
<organism evidence="1 2">
    <name type="scientific">Roseiconus lacunae</name>
    <dbReference type="NCBI Taxonomy" id="2605694"/>
    <lineage>
        <taxon>Bacteria</taxon>
        <taxon>Pseudomonadati</taxon>
        <taxon>Planctomycetota</taxon>
        <taxon>Planctomycetia</taxon>
        <taxon>Pirellulales</taxon>
        <taxon>Pirellulaceae</taxon>
        <taxon>Roseiconus</taxon>
    </lineage>
</organism>